<dbReference type="InterPro" id="IPR002492">
    <property type="entry name" value="Transposase_Tc1-like"/>
</dbReference>
<comment type="caution">
    <text evidence="2">The sequence shown here is derived from an EMBL/GenBank/DDBJ whole genome shotgun (WGS) entry which is preliminary data.</text>
</comment>
<dbReference type="EMBL" id="ASPP01042682">
    <property type="protein sequence ID" value="ETN99859.1"/>
    <property type="molecule type" value="Genomic_DNA"/>
</dbReference>
<accession>X6LGN5</accession>
<dbReference type="Gene3D" id="3.30.420.10">
    <property type="entry name" value="Ribonuclease H-like superfamily/Ribonuclease H"/>
    <property type="match status" value="1"/>
</dbReference>
<evidence type="ECO:0000259" key="1">
    <source>
        <dbReference type="Pfam" id="PF01498"/>
    </source>
</evidence>
<protein>
    <recommendedName>
        <fullName evidence="1">Transposase Tc1-like domain-containing protein</fullName>
    </recommendedName>
</protein>
<evidence type="ECO:0000313" key="2">
    <source>
        <dbReference type="EMBL" id="ETN99859.1"/>
    </source>
</evidence>
<name>X6LGN5_RETFI</name>
<dbReference type="Proteomes" id="UP000023152">
    <property type="component" value="Unassembled WGS sequence"/>
</dbReference>
<dbReference type="OrthoDB" id="4843387at2759"/>
<dbReference type="GO" id="GO:0003677">
    <property type="term" value="F:DNA binding"/>
    <property type="evidence" value="ECO:0007669"/>
    <property type="project" value="InterPro"/>
</dbReference>
<reference evidence="2 3" key="1">
    <citation type="journal article" date="2013" name="Curr. Biol.">
        <title>The Genome of the Foraminiferan Reticulomyxa filosa.</title>
        <authorList>
            <person name="Glockner G."/>
            <person name="Hulsmann N."/>
            <person name="Schleicher M."/>
            <person name="Noegel A.A."/>
            <person name="Eichinger L."/>
            <person name="Gallinger C."/>
            <person name="Pawlowski J."/>
            <person name="Sierra R."/>
            <person name="Euteneuer U."/>
            <person name="Pillet L."/>
            <person name="Moustafa A."/>
            <person name="Platzer M."/>
            <person name="Groth M."/>
            <person name="Szafranski K."/>
            <person name="Schliwa M."/>
        </authorList>
    </citation>
    <scope>NUCLEOTIDE SEQUENCE [LARGE SCALE GENOMIC DNA]</scope>
</reference>
<evidence type="ECO:0000313" key="3">
    <source>
        <dbReference type="Proteomes" id="UP000023152"/>
    </source>
</evidence>
<organism evidence="2 3">
    <name type="scientific">Reticulomyxa filosa</name>
    <dbReference type="NCBI Taxonomy" id="46433"/>
    <lineage>
        <taxon>Eukaryota</taxon>
        <taxon>Sar</taxon>
        <taxon>Rhizaria</taxon>
        <taxon>Retaria</taxon>
        <taxon>Foraminifera</taxon>
        <taxon>Monothalamids</taxon>
        <taxon>Reticulomyxidae</taxon>
        <taxon>Reticulomyxa</taxon>
    </lineage>
</organism>
<dbReference type="InterPro" id="IPR036397">
    <property type="entry name" value="RNaseH_sf"/>
</dbReference>
<feature type="domain" description="Transposase Tc1-like" evidence="1">
    <location>
        <begin position="51"/>
        <end position="120"/>
    </location>
</feature>
<gene>
    <name evidence="2" type="ORF">RFI_37608</name>
</gene>
<dbReference type="GO" id="GO:0006313">
    <property type="term" value="P:DNA transposition"/>
    <property type="evidence" value="ECO:0007669"/>
    <property type="project" value="InterPro"/>
</dbReference>
<dbReference type="Pfam" id="PF01498">
    <property type="entry name" value="HTH_Tnp_Tc3_2"/>
    <property type="match status" value="1"/>
</dbReference>
<dbReference type="AlphaFoldDB" id="X6LGN5"/>
<proteinExistence type="predicted"/>
<keyword evidence="3" id="KW-1185">Reference proteome</keyword>
<sequence>MVKHFCAFEKGVAVGMLVGGASIRSVAKKFNNSKKKIWIGRSEKIPLRVQRKIVRWLVSVKCETAKDVKKELDDDGEIKVSYETVTRTLKRNGLIAVTKKKKPDLDDIHIKARLEFANLYKYWTVDDCKKVIFSDETKINLRGSDGIKYVWKKPNQDLGDSCIIKDLCLVEEVS</sequence>
<dbReference type="GO" id="GO:0015074">
    <property type="term" value="P:DNA integration"/>
    <property type="evidence" value="ECO:0007669"/>
    <property type="project" value="InterPro"/>
</dbReference>